<keyword evidence="4 10" id="KW-0812">Transmembrane</keyword>
<dbReference type="InterPro" id="IPR004089">
    <property type="entry name" value="MCPsignal_dom"/>
</dbReference>
<dbReference type="Pfam" id="PF00672">
    <property type="entry name" value="HAMP"/>
    <property type="match status" value="1"/>
</dbReference>
<keyword evidence="6 10" id="KW-0472">Membrane</keyword>
<dbReference type="Pfam" id="PF00015">
    <property type="entry name" value="MCPsignal"/>
    <property type="match status" value="1"/>
</dbReference>
<organism evidence="13 14">
    <name type="scientific">Paludibacterium purpuratum</name>
    <dbReference type="NCBI Taxonomy" id="1144873"/>
    <lineage>
        <taxon>Bacteria</taxon>
        <taxon>Pseudomonadati</taxon>
        <taxon>Pseudomonadota</taxon>
        <taxon>Betaproteobacteria</taxon>
        <taxon>Neisseriales</taxon>
        <taxon>Chromobacteriaceae</taxon>
        <taxon>Paludibacterium</taxon>
    </lineage>
</organism>
<dbReference type="EMBL" id="SNZP01000017">
    <property type="protein sequence ID" value="TDR72030.1"/>
    <property type="molecule type" value="Genomic_DNA"/>
</dbReference>
<evidence type="ECO:0000256" key="10">
    <source>
        <dbReference type="SAM" id="Phobius"/>
    </source>
</evidence>
<keyword evidence="3" id="KW-0145">Chemotaxis</keyword>
<comment type="caution">
    <text evidence="13">The sequence shown here is derived from an EMBL/GenBank/DDBJ whole genome shotgun (WGS) entry which is preliminary data.</text>
</comment>
<evidence type="ECO:0000313" key="13">
    <source>
        <dbReference type="EMBL" id="TDR72030.1"/>
    </source>
</evidence>
<feature type="transmembrane region" description="Helical" evidence="10">
    <location>
        <begin position="27"/>
        <end position="48"/>
    </location>
</feature>
<dbReference type="GO" id="GO:0004888">
    <property type="term" value="F:transmembrane signaling receptor activity"/>
    <property type="evidence" value="ECO:0007669"/>
    <property type="project" value="InterPro"/>
</dbReference>
<dbReference type="GO" id="GO:0006935">
    <property type="term" value="P:chemotaxis"/>
    <property type="evidence" value="ECO:0007669"/>
    <property type="project" value="UniProtKB-KW"/>
</dbReference>
<evidence type="ECO:0000256" key="5">
    <source>
        <dbReference type="ARBA" id="ARBA00022989"/>
    </source>
</evidence>
<dbReference type="InterPro" id="IPR004090">
    <property type="entry name" value="Chemotax_Me-accpt_rcpt"/>
</dbReference>
<reference evidence="13 14" key="1">
    <citation type="submission" date="2019-03" db="EMBL/GenBank/DDBJ databases">
        <title>Genomic Encyclopedia of Type Strains, Phase III (KMG-III): the genomes of soil and plant-associated and newly described type strains.</title>
        <authorList>
            <person name="Whitman W."/>
        </authorList>
    </citation>
    <scope>NUCLEOTIDE SEQUENCE [LARGE SCALE GENOMIC DNA]</scope>
    <source>
        <strain evidence="13 14">CECT 8976</strain>
    </source>
</reference>
<protein>
    <submittedName>
        <fullName evidence="13">Methyl-accepting chemotaxis sensory transducer with Cache sensor</fullName>
    </submittedName>
</protein>
<evidence type="ECO:0000256" key="8">
    <source>
        <dbReference type="ARBA" id="ARBA00029447"/>
    </source>
</evidence>
<dbReference type="InterPro" id="IPR029151">
    <property type="entry name" value="Sensor-like_sf"/>
</dbReference>
<dbReference type="PANTHER" id="PTHR32089:SF112">
    <property type="entry name" value="LYSOZYME-LIKE PROTEIN-RELATED"/>
    <property type="match status" value="1"/>
</dbReference>
<dbReference type="SUPFAM" id="SSF103190">
    <property type="entry name" value="Sensory domain-like"/>
    <property type="match status" value="1"/>
</dbReference>
<gene>
    <name evidence="13" type="ORF">DFP86_11738</name>
</gene>
<evidence type="ECO:0000259" key="11">
    <source>
        <dbReference type="PROSITE" id="PS50111"/>
    </source>
</evidence>
<dbReference type="CDD" id="cd06225">
    <property type="entry name" value="HAMP"/>
    <property type="match status" value="1"/>
</dbReference>
<keyword evidence="7 9" id="KW-0807">Transducer</keyword>
<dbReference type="CDD" id="cd12913">
    <property type="entry name" value="PDC1_MCP_like"/>
    <property type="match status" value="1"/>
</dbReference>
<feature type="domain" description="Methyl-accepting transducer" evidence="11">
    <location>
        <begin position="374"/>
        <end position="610"/>
    </location>
</feature>
<dbReference type="PROSITE" id="PS50885">
    <property type="entry name" value="HAMP"/>
    <property type="match status" value="1"/>
</dbReference>
<evidence type="ECO:0000256" key="2">
    <source>
        <dbReference type="ARBA" id="ARBA00022475"/>
    </source>
</evidence>
<feature type="transmembrane region" description="Helical" evidence="10">
    <location>
        <begin position="291"/>
        <end position="312"/>
    </location>
</feature>
<dbReference type="FunFam" id="1.10.287.950:FF:000001">
    <property type="entry name" value="Methyl-accepting chemotaxis sensory transducer"/>
    <property type="match status" value="1"/>
</dbReference>
<evidence type="ECO:0000256" key="9">
    <source>
        <dbReference type="PROSITE-ProRule" id="PRU00284"/>
    </source>
</evidence>
<dbReference type="CDD" id="cd11386">
    <property type="entry name" value="MCP_signal"/>
    <property type="match status" value="1"/>
</dbReference>
<dbReference type="PRINTS" id="PR00260">
    <property type="entry name" value="CHEMTRNSDUCR"/>
</dbReference>
<dbReference type="Proteomes" id="UP000295611">
    <property type="component" value="Unassembled WGS sequence"/>
</dbReference>
<evidence type="ECO:0000313" key="14">
    <source>
        <dbReference type="Proteomes" id="UP000295611"/>
    </source>
</evidence>
<evidence type="ECO:0000256" key="3">
    <source>
        <dbReference type="ARBA" id="ARBA00022500"/>
    </source>
</evidence>
<sequence>MNTNHIPPSGGTDKMGWRMKMTLRTKLIVFVVALAVLITCAMTVGSYLQMRNQLIDVSIKNEITNAAADTSRLIKSWIDVRMSIVTAGVENLSKADDPLPGIVQTAKSGLFQAAYLGTTDKRMIGDHDLGIPPGFDPTHRPWYVSAVAANGTTMAPPYVDVSTHKLVLSFAGAVRKNGNLIGVLGTDTLLDDIVKNVLGINLSGEGFAMLMGKDGQVLVYKDAERINKPVGDLSPDLSATVLADLAASGQVREVQFDSGVNYFYVQAVPGADLYLAVAVNKASALAPLNGLVLRAGLTLLVLILLILPLAGLQISHMLSGMRRIHDAMQEISEGGGDLTRKIDIQGVDEIASTARAFNRFLDILRNMFQEIRHETARLTTGVNEINQVIGKLSRDTQALSNLTAENAAAIEEITVSISHIADHTNDADQLVKNTGALSSESAHSVQVVADDVGRSAREVEGLSSLLNGLSQRSQEISGIIRVIKDIADQTNLLALNAAIEAARAGEQGRGFAVVADEVRKLAERTGQATVQITGMIEGMTSEMGTAVSDMHRTLQTVQTGAGASGETAGKIASIRENMDAVVNKMEEIALSTREQLAATTAMAQSAERITGQMQGSDEALHQASAAVHQLNELAQNLEKMFSNFKL</sequence>
<comment type="subcellular location">
    <subcellularLocation>
        <location evidence="1">Cell membrane</location>
        <topology evidence="1">Multi-pass membrane protein</topology>
    </subcellularLocation>
</comment>
<dbReference type="InterPro" id="IPR003660">
    <property type="entry name" value="HAMP_dom"/>
</dbReference>
<dbReference type="AlphaFoldDB" id="A0A4R7AWW8"/>
<dbReference type="GO" id="GO:0005886">
    <property type="term" value="C:plasma membrane"/>
    <property type="evidence" value="ECO:0007669"/>
    <property type="project" value="UniProtKB-SubCell"/>
</dbReference>
<evidence type="ECO:0000256" key="4">
    <source>
        <dbReference type="ARBA" id="ARBA00022692"/>
    </source>
</evidence>
<dbReference type="PROSITE" id="PS50111">
    <property type="entry name" value="CHEMOTAXIS_TRANSDUC_2"/>
    <property type="match status" value="1"/>
</dbReference>
<dbReference type="PANTHER" id="PTHR32089">
    <property type="entry name" value="METHYL-ACCEPTING CHEMOTAXIS PROTEIN MCPB"/>
    <property type="match status" value="1"/>
</dbReference>
<feature type="domain" description="HAMP" evidence="12">
    <location>
        <begin position="315"/>
        <end position="369"/>
    </location>
</feature>
<evidence type="ECO:0000256" key="1">
    <source>
        <dbReference type="ARBA" id="ARBA00004651"/>
    </source>
</evidence>
<dbReference type="InterPro" id="IPR033479">
    <property type="entry name" value="dCache_1"/>
</dbReference>
<keyword evidence="2" id="KW-1003">Cell membrane</keyword>
<name>A0A4R7AWW8_9NEIS</name>
<keyword evidence="5 10" id="KW-1133">Transmembrane helix</keyword>
<dbReference type="Gene3D" id="1.10.287.950">
    <property type="entry name" value="Methyl-accepting chemotaxis protein"/>
    <property type="match status" value="1"/>
</dbReference>
<comment type="similarity">
    <text evidence="8">Belongs to the methyl-accepting chemotaxis (MCP) protein family.</text>
</comment>
<accession>A0A4R7AWW8</accession>
<dbReference type="SMART" id="SM00283">
    <property type="entry name" value="MA"/>
    <property type="match status" value="1"/>
</dbReference>
<dbReference type="SUPFAM" id="SSF58104">
    <property type="entry name" value="Methyl-accepting chemotaxis protein (MCP) signaling domain"/>
    <property type="match status" value="1"/>
</dbReference>
<evidence type="ECO:0000259" key="12">
    <source>
        <dbReference type="PROSITE" id="PS50885"/>
    </source>
</evidence>
<dbReference type="Gene3D" id="3.30.450.20">
    <property type="entry name" value="PAS domain"/>
    <property type="match status" value="2"/>
</dbReference>
<dbReference type="Pfam" id="PF02743">
    <property type="entry name" value="dCache_1"/>
    <property type="match status" value="1"/>
</dbReference>
<dbReference type="CDD" id="cd12912">
    <property type="entry name" value="PDC2_MCP_like"/>
    <property type="match status" value="1"/>
</dbReference>
<evidence type="ECO:0000256" key="7">
    <source>
        <dbReference type="ARBA" id="ARBA00023224"/>
    </source>
</evidence>
<proteinExistence type="inferred from homology"/>
<dbReference type="GO" id="GO:0007165">
    <property type="term" value="P:signal transduction"/>
    <property type="evidence" value="ECO:0007669"/>
    <property type="project" value="UniProtKB-KW"/>
</dbReference>
<dbReference type="SMART" id="SM00304">
    <property type="entry name" value="HAMP"/>
    <property type="match status" value="1"/>
</dbReference>
<keyword evidence="14" id="KW-1185">Reference proteome</keyword>
<evidence type="ECO:0000256" key="6">
    <source>
        <dbReference type="ARBA" id="ARBA00023136"/>
    </source>
</evidence>